<sequence length="64" mass="7172">MDYFVGLDVSLRTVAVCVIDTDGQHVFERIAAKDPDRQTAEIHFRIALINRFNALGTAKIIRVA</sequence>
<proteinExistence type="predicted"/>
<gene>
    <name evidence="1" type="ORF">PHA8399_03178</name>
</gene>
<reference evidence="1 2" key="1">
    <citation type="submission" date="2015-09" db="EMBL/GenBank/DDBJ databases">
        <authorList>
            <consortium name="Swine Surveillance"/>
        </authorList>
    </citation>
    <scope>NUCLEOTIDE SEQUENCE [LARGE SCALE GENOMIC DNA]</scope>
    <source>
        <strain evidence="1 2">CECT 8399</strain>
    </source>
</reference>
<evidence type="ECO:0000313" key="1">
    <source>
        <dbReference type="EMBL" id="CUI01038.1"/>
    </source>
</evidence>
<evidence type="ECO:0000313" key="2">
    <source>
        <dbReference type="Proteomes" id="UP000051326"/>
    </source>
</evidence>
<dbReference type="AlphaFoldDB" id="A0A0P1HBU3"/>
<evidence type="ECO:0008006" key="3">
    <source>
        <dbReference type="Google" id="ProtNLM"/>
    </source>
</evidence>
<dbReference type="Proteomes" id="UP000051326">
    <property type="component" value="Unassembled WGS sequence"/>
</dbReference>
<dbReference type="EMBL" id="CYSR01000030">
    <property type="protein sequence ID" value="CUI01038.1"/>
    <property type="molecule type" value="Genomic_DNA"/>
</dbReference>
<protein>
    <recommendedName>
        <fullName evidence="3">Transposase</fullName>
    </recommendedName>
</protein>
<accession>A0A0P1HBU3</accession>
<name>A0A0P1HBU3_9RHOB</name>
<organism evidence="1 2">
    <name type="scientific">Leisingera aquaemixtae</name>
    <dbReference type="NCBI Taxonomy" id="1396826"/>
    <lineage>
        <taxon>Bacteria</taxon>
        <taxon>Pseudomonadati</taxon>
        <taxon>Pseudomonadota</taxon>
        <taxon>Alphaproteobacteria</taxon>
        <taxon>Rhodobacterales</taxon>
        <taxon>Roseobacteraceae</taxon>
        <taxon>Leisingera</taxon>
    </lineage>
</organism>